<proteinExistence type="predicted"/>
<dbReference type="EMBL" id="UOFU01000124">
    <property type="protein sequence ID" value="VAW97559.1"/>
    <property type="molecule type" value="Genomic_DNA"/>
</dbReference>
<evidence type="ECO:0008006" key="2">
    <source>
        <dbReference type="Google" id="ProtNLM"/>
    </source>
</evidence>
<dbReference type="InterPro" id="IPR011990">
    <property type="entry name" value="TPR-like_helical_dom_sf"/>
</dbReference>
<dbReference type="Pfam" id="PF08238">
    <property type="entry name" value="Sel1"/>
    <property type="match status" value="2"/>
</dbReference>
<dbReference type="InterPro" id="IPR050767">
    <property type="entry name" value="Sel1_AlgK"/>
</dbReference>
<dbReference type="SUPFAM" id="SSF81901">
    <property type="entry name" value="HCP-like"/>
    <property type="match status" value="1"/>
</dbReference>
<accession>A0A3B1AGX8</accession>
<evidence type="ECO:0000313" key="1">
    <source>
        <dbReference type="EMBL" id="VAW97559.1"/>
    </source>
</evidence>
<name>A0A3B1AGX8_9ZZZZ</name>
<protein>
    <recommendedName>
        <fullName evidence="2">TETRATRICOPEPTIDE REPEAT FAMILY PROTEIN</fullName>
    </recommendedName>
</protein>
<dbReference type="InterPro" id="IPR006597">
    <property type="entry name" value="Sel1-like"/>
</dbReference>
<dbReference type="PANTHER" id="PTHR11102:SF160">
    <property type="entry name" value="ERAD-ASSOCIATED E3 UBIQUITIN-PROTEIN LIGASE COMPONENT HRD3"/>
    <property type="match status" value="1"/>
</dbReference>
<dbReference type="PANTHER" id="PTHR11102">
    <property type="entry name" value="SEL-1-LIKE PROTEIN"/>
    <property type="match status" value="1"/>
</dbReference>
<gene>
    <name evidence="1" type="ORF">MNBD_GAMMA20-1722</name>
</gene>
<dbReference type="AlphaFoldDB" id="A0A3B1AGX8"/>
<dbReference type="Gene3D" id="1.25.40.10">
    <property type="entry name" value="Tetratricopeptide repeat domain"/>
    <property type="match status" value="1"/>
</dbReference>
<dbReference type="SMART" id="SM00671">
    <property type="entry name" value="SEL1"/>
    <property type="match status" value="2"/>
</dbReference>
<reference evidence="1" key="1">
    <citation type="submission" date="2018-06" db="EMBL/GenBank/DDBJ databases">
        <authorList>
            <person name="Zhirakovskaya E."/>
        </authorList>
    </citation>
    <scope>NUCLEOTIDE SEQUENCE</scope>
</reference>
<organism evidence="1">
    <name type="scientific">hydrothermal vent metagenome</name>
    <dbReference type="NCBI Taxonomy" id="652676"/>
    <lineage>
        <taxon>unclassified sequences</taxon>
        <taxon>metagenomes</taxon>
        <taxon>ecological metagenomes</taxon>
    </lineage>
</organism>
<sequence>MFIRNPLKQFSLVMALVVPCFPLHADVADGAKAIQKGQFEEAFSKWRPLAEKGESAVQAAIGVMYHAGQGVSQDYKKAFEWYRRAAENGNAASQANLGVMYAKGVGVEENLVQAYVWFDLAAMKGDAGYGRSRDRLAKLLNSEQLTQAKRVSREYAVKYVAPFRRADP</sequence>